<reference evidence="1" key="1">
    <citation type="submission" date="2023-03" db="EMBL/GenBank/DDBJ databases">
        <title>Multiphase analysis and comparison of six strains from genera Psychromarinibacter, Lutimaribacter, and Maritimibacter, including a novel species: Psychromarinibacter sediminicola sp. nov.</title>
        <authorList>
            <person name="Wang Y.-H."/>
            <person name="Ye M.-Q."/>
            <person name="Du Z.-J."/>
        </authorList>
    </citation>
    <scope>NUCLEOTIDE SEQUENCE</scope>
    <source>
        <strain evidence="1">C21-152</strain>
    </source>
</reference>
<accession>A0AAE3NRC6</accession>
<dbReference type="RefSeq" id="WP_275566785.1">
    <property type="nucleotide sequence ID" value="NZ_JARGYC010000016.1"/>
</dbReference>
<gene>
    <name evidence="1" type="ORF">P1J78_07865</name>
</gene>
<dbReference type="EMBL" id="JARGYC010000016">
    <property type="protein sequence ID" value="MDF0600641.1"/>
    <property type="molecule type" value="Genomic_DNA"/>
</dbReference>
<organism evidence="1 2">
    <name type="scientific">Psychromarinibacter sediminicola</name>
    <dbReference type="NCBI Taxonomy" id="3033385"/>
    <lineage>
        <taxon>Bacteria</taxon>
        <taxon>Pseudomonadati</taxon>
        <taxon>Pseudomonadota</taxon>
        <taxon>Alphaproteobacteria</taxon>
        <taxon>Rhodobacterales</taxon>
        <taxon>Paracoccaceae</taxon>
        <taxon>Psychromarinibacter</taxon>
    </lineage>
</organism>
<evidence type="ECO:0000313" key="2">
    <source>
        <dbReference type="Proteomes" id="UP001220964"/>
    </source>
</evidence>
<keyword evidence="2" id="KW-1185">Reference proteome</keyword>
<dbReference type="AlphaFoldDB" id="A0AAE3NRC6"/>
<name>A0AAE3NRC6_9RHOB</name>
<sequence>MTELSLVKTRIQGGIWEGVLTARGATVVEAPEIEVTHLGKPVDTVTVTPDPSAPGTWGVRIAIPPELLSDGVQTFLITAADSGETLDSFTIVTGEPLSDDIRGEVDLLRAELDLLKRAFRRHCVETM</sequence>
<protein>
    <submittedName>
        <fullName evidence="1">Uncharacterized protein</fullName>
    </submittedName>
</protein>
<proteinExistence type="predicted"/>
<comment type="caution">
    <text evidence="1">The sequence shown here is derived from an EMBL/GenBank/DDBJ whole genome shotgun (WGS) entry which is preliminary data.</text>
</comment>
<dbReference type="Proteomes" id="UP001220964">
    <property type="component" value="Unassembled WGS sequence"/>
</dbReference>
<evidence type="ECO:0000313" key="1">
    <source>
        <dbReference type="EMBL" id="MDF0600641.1"/>
    </source>
</evidence>